<evidence type="ECO:0000313" key="3">
    <source>
        <dbReference type="Proteomes" id="UP000295050"/>
    </source>
</evidence>
<accession>A0A4R2RVE7</accession>
<feature type="domain" description="Hedgehog/Intein (Hint)" evidence="1">
    <location>
        <begin position="72"/>
        <end position="216"/>
    </location>
</feature>
<evidence type="ECO:0000259" key="1">
    <source>
        <dbReference type="Pfam" id="PF13403"/>
    </source>
</evidence>
<dbReference type="InterPro" id="IPR036844">
    <property type="entry name" value="Hint_dom_sf"/>
</dbReference>
<dbReference type="AlphaFoldDB" id="A0A4R2RVE7"/>
<dbReference type="EMBL" id="SLXU01000001">
    <property type="protein sequence ID" value="TCP63105.1"/>
    <property type="molecule type" value="Genomic_DNA"/>
</dbReference>
<dbReference type="SUPFAM" id="SSF51294">
    <property type="entry name" value="Hedgehog/intein (Hint) domain"/>
    <property type="match status" value="1"/>
</dbReference>
<dbReference type="InterPro" id="IPR028992">
    <property type="entry name" value="Hedgehog/Intein_dom"/>
</dbReference>
<gene>
    <name evidence="2" type="ORF">EV663_101372</name>
</gene>
<protein>
    <submittedName>
        <fullName evidence="2">Hint domain-containing protein</fullName>
    </submittedName>
</protein>
<reference evidence="2 3" key="1">
    <citation type="submission" date="2019-03" db="EMBL/GenBank/DDBJ databases">
        <title>Genomic Encyclopedia of Type Strains, Phase IV (KMG-IV): sequencing the most valuable type-strain genomes for metagenomic binning, comparative biology and taxonomic classification.</title>
        <authorList>
            <person name="Goeker M."/>
        </authorList>
    </citation>
    <scope>NUCLEOTIDE SEQUENCE [LARGE SCALE GENOMIC DNA]</scope>
    <source>
        <strain evidence="2 3">DSM 24766</strain>
    </source>
</reference>
<dbReference type="RefSeq" id="WP_132950050.1">
    <property type="nucleotide sequence ID" value="NZ_SLXU01000001.1"/>
</dbReference>
<organism evidence="2 3">
    <name type="scientific">Rhodovulum bhavnagarense</name>
    <dbReference type="NCBI Taxonomy" id="992286"/>
    <lineage>
        <taxon>Bacteria</taxon>
        <taxon>Pseudomonadati</taxon>
        <taxon>Pseudomonadota</taxon>
        <taxon>Alphaproteobacteria</taxon>
        <taxon>Rhodobacterales</taxon>
        <taxon>Paracoccaceae</taxon>
        <taxon>Rhodovulum</taxon>
    </lineage>
</organism>
<keyword evidence="3" id="KW-1185">Reference proteome</keyword>
<name>A0A4R2RVE7_9RHOB</name>
<sequence length="263" mass="28121">METLDRHATGLAVQNMAPAASMTWTARPERRPRRNLPLMRKYEVAGLTATGTVVTLTHIAPAMPHLDEVVSAFAHGTLIETPSGPIAIEDLRPGQMLRTSDAGAQRLLWVGSTVLAAAPESEAAPPVTRITADCLGPGRPISDLVLGPRARLVVRHPGCRALCGSDAALVPASALTDGTTLIALRPTWPVRLYHLGLARQYILLANGVEVESYHPGENALELLEPGTRQAFLALFPHLRGRAAFGEAALPRLTTFEFETLSSA</sequence>
<evidence type="ECO:0000313" key="2">
    <source>
        <dbReference type="EMBL" id="TCP63105.1"/>
    </source>
</evidence>
<dbReference type="OrthoDB" id="6305173at2"/>
<dbReference type="Proteomes" id="UP000295050">
    <property type="component" value="Unassembled WGS sequence"/>
</dbReference>
<proteinExistence type="predicted"/>
<comment type="caution">
    <text evidence="2">The sequence shown here is derived from an EMBL/GenBank/DDBJ whole genome shotgun (WGS) entry which is preliminary data.</text>
</comment>
<dbReference type="Pfam" id="PF13403">
    <property type="entry name" value="Hint_2"/>
    <property type="match status" value="1"/>
</dbReference>